<feature type="domain" description="Dicarboxylate carrier MatC N-terminal" evidence="9">
    <location>
        <begin position="2"/>
        <end position="143"/>
    </location>
</feature>
<evidence type="ECO:0000313" key="11">
    <source>
        <dbReference type="Proteomes" id="UP001596139"/>
    </source>
</evidence>
<keyword evidence="4 7" id="KW-1133">Transmembrane helix</keyword>
<feature type="transmembrane region" description="Helical" evidence="7">
    <location>
        <begin position="131"/>
        <end position="155"/>
    </location>
</feature>
<feature type="transmembrane region" description="Helical" evidence="7">
    <location>
        <begin position="435"/>
        <end position="456"/>
    </location>
</feature>
<evidence type="ECO:0000259" key="8">
    <source>
        <dbReference type="Pfam" id="PF03600"/>
    </source>
</evidence>
<feature type="transmembrane region" description="Helical" evidence="7">
    <location>
        <begin position="56"/>
        <end position="78"/>
    </location>
</feature>
<evidence type="ECO:0000256" key="2">
    <source>
        <dbReference type="ARBA" id="ARBA00022448"/>
    </source>
</evidence>
<feature type="transmembrane region" description="Helical" evidence="7">
    <location>
        <begin position="167"/>
        <end position="191"/>
    </location>
</feature>
<gene>
    <name evidence="10" type="ORF">ACFP4F_10800</name>
</gene>
<dbReference type="EMBL" id="JBHSPX010000004">
    <property type="protein sequence ID" value="MFC6063039.1"/>
    <property type="molecule type" value="Genomic_DNA"/>
</dbReference>
<dbReference type="Pfam" id="PF03600">
    <property type="entry name" value="CitMHS"/>
    <property type="match status" value="1"/>
</dbReference>
<name>A0ABW1MGV6_9ACTN</name>
<dbReference type="RefSeq" id="WP_031053286.1">
    <property type="nucleotide sequence ID" value="NZ_JBHSPX010000004.1"/>
</dbReference>
<proteinExistence type="predicted"/>
<protein>
    <submittedName>
        <fullName evidence="10">SLC13 family permease</fullName>
    </submittedName>
</protein>
<dbReference type="Proteomes" id="UP001596139">
    <property type="component" value="Unassembled WGS sequence"/>
</dbReference>
<feature type="transmembrane region" description="Helical" evidence="7">
    <location>
        <begin position="90"/>
        <end position="119"/>
    </location>
</feature>
<evidence type="ECO:0000256" key="5">
    <source>
        <dbReference type="ARBA" id="ARBA00023136"/>
    </source>
</evidence>
<evidence type="ECO:0000256" key="6">
    <source>
        <dbReference type="SAM" id="MobiDB-lite"/>
    </source>
</evidence>
<organism evidence="10 11">
    <name type="scientific">Streptomyces ochraceiscleroticus</name>
    <dbReference type="NCBI Taxonomy" id="47761"/>
    <lineage>
        <taxon>Bacteria</taxon>
        <taxon>Bacillati</taxon>
        <taxon>Actinomycetota</taxon>
        <taxon>Actinomycetes</taxon>
        <taxon>Kitasatosporales</taxon>
        <taxon>Streptomycetaceae</taxon>
        <taxon>Streptomyces</taxon>
    </lineage>
</organism>
<dbReference type="InterPro" id="IPR009827">
    <property type="entry name" value="MatC_N"/>
</dbReference>
<feature type="transmembrane region" description="Helical" evidence="7">
    <location>
        <begin position="314"/>
        <end position="332"/>
    </location>
</feature>
<evidence type="ECO:0000256" key="1">
    <source>
        <dbReference type="ARBA" id="ARBA00004141"/>
    </source>
</evidence>
<evidence type="ECO:0000256" key="7">
    <source>
        <dbReference type="SAM" id="Phobius"/>
    </source>
</evidence>
<feature type="compositionally biased region" description="Low complexity" evidence="6">
    <location>
        <begin position="220"/>
        <end position="239"/>
    </location>
</feature>
<feature type="region of interest" description="Disordered" evidence="6">
    <location>
        <begin position="203"/>
        <end position="242"/>
    </location>
</feature>
<keyword evidence="11" id="KW-1185">Reference proteome</keyword>
<evidence type="ECO:0000256" key="3">
    <source>
        <dbReference type="ARBA" id="ARBA00022692"/>
    </source>
</evidence>
<keyword evidence="3 7" id="KW-0812">Transmembrane</keyword>
<keyword evidence="2" id="KW-0813">Transport</keyword>
<dbReference type="InterPro" id="IPR004680">
    <property type="entry name" value="Cit_transptr-like_dom"/>
</dbReference>
<evidence type="ECO:0000256" key="4">
    <source>
        <dbReference type="ARBA" id="ARBA00022989"/>
    </source>
</evidence>
<comment type="subcellular location">
    <subcellularLocation>
        <location evidence="1">Membrane</location>
        <topology evidence="1">Multi-pass membrane protein</topology>
    </subcellularLocation>
</comment>
<dbReference type="Pfam" id="PF07158">
    <property type="entry name" value="MatC_N"/>
    <property type="match status" value="1"/>
</dbReference>
<feature type="transmembrane region" description="Helical" evidence="7">
    <location>
        <begin position="352"/>
        <end position="377"/>
    </location>
</feature>
<evidence type="ECO:0000259" key="9">
    <source>
        <dbReference type="Pfam" id="PF07158"/>
    </source>
</evidence>
<reference evidence="11" key="1">
    <citation type="journal article" date="2019" name="Int. J. Syst. Evol. Microbiol.">
        <title>The Global Catalogue of Microorganisms (GCM) 10K type strain sequencing project: providing services to taxonomists for standard genome sequencing and annotation.</title>
        <authorList>
            <consortium name="The Broad Institute Genomics Platform"/>
            <consortium name="The Broad Institute Genome Sequencing Center for Infectious Disease"/>
            <person name="Wu L."/>
            <person name="Ma J."/>
        </authorList>
    </citation>
    <scope>NUCLEOTIDE SEQUENCE [LARGE SCALE GENOMIC DNA]</scope>
    <source>
        <strain evidence="11">CGMCC 1.15180</strain>
    </source>
</reference>
<feature type="transmembrane region" description="Helical" evidence="7">
    <location>
        <begin position="269"/>
        <end position="302"/>
    </location>
</feature>
<comment type="caution">
    <text evidence="10">The sequence shown here is derived from an EMBL/GenBank/DDBJ whole genome shotgun (WGS) entry which is preliminary data.</text>
</comment>
<sequence length="460" mass="47413">MVQVLSLIALVGLFLVATLTPINMGLLAFVAAFVIGAASGIPLDEVFAGFPGDTFVLIVGITLLFGIARANGTIDLVVTGALRLVRGRRWAVVWLMFALAGVLMALGSVLAVGMLAPIAMPIAHRYRINPLLMGMMLSHGALGAAFSPITVYGAFTNDMAARAGLHINALLLFAVVFALNFLFALALFLVLGRGLLRREADGDTSTDRVTFPDVIGGTGPQPSGGRTTGTSTGRGTATTVPPATALEVPTARQEAEVAPVRLLTPIRLLTLVGLVGLVVGAGVLRIDVGVAALVIAAVLLLVAPQRHKEGMTDISWSAVLLVSGMMTYMTVLTQNHTLATLGDAAGALGSPLSAALLLCVVVGIVSAFGSSLGTLGIALPIAFPLIEQGGISAVALVLALAFCSTVVDVSPYSTNGVIVLAQAQVPDKQRFQRKMLAYTGLVVVGAPLLVWPAMLVPMSL</sequence>
<accession>A0ABW1MGV6</accession>
<evidence type="ECO:0000313" key="10">
    <source>
        <dbReference type="EMBL" id="MFC6063039.1"/>
    </source>
</evidence>
<keyword evidence="5 7" id="KW-0472">Membrane</keyword>
<feature type="domain" description="Citrate transporter-like" evidence="8">
    <location>
        <begin position="286"/>
        <end position="450"/>
    </location>
</feature>